<proteinExistence type="predicted"/>
<sequence>MSFQTKILSLLMDHLTAADVLIGEQGNRKAEVALLQVQSVARIDLQNEAGRSPLQMAPPGLASDLQQLPLTAGTDGSTVDRSATPARFEPSARCLFNYLSLSYL</sequence>
<dbReference type="Proteomes" id="UP000440578">
    <property type="component" value="Unassembled WGS sequence"/>
</dbReference>
<feature type="chain" id="PRO_5025342256" evidence="1">
    <location>
        <begin position="19"/>
        <end position="104"/>
    </location>
</feature>
<dbReference type="EMBL" id="VIIS01002072">
    <property type="protein sequence ID" value="KAF0288954.1"/>
    <property type="molecule type" value="Genomic_DNA"/>
</dbReference>
<evidence type="ECO:0000313" key="2">
    <source>
        <dbReference type="EMBL" id="KAF0288954.1"/>
    </source>
</evidence>
<feature type="signal peptide" evidence="1">
    <location>
        <begin position="1"/>
        <end position="18"/>
    </location>
</feature>
<name>A0A6A4VBR0_AMPAM</name>
<reference evidence="2 3" key="1">
    <citation type="submission" date="2019-07" db="EMBL/GenBank/DDBJ databases">
        <title>Draft genome assembly of a fouling barnacle, Amphibalanus amphitrite (Darwin, 1854): The first reference genome for Thecostraca.</title>
        <authorList>
            <person name="Kim W."/>
        </authorList>
    </citation>
    <scope>NUCLEOTIDE SEQUENCE [LARGE SCALE GENOMIC DNA]</scope>
    <source>
        <strain evidence="2">SNU_AA5</strain>
        <tissue evidence="2">Soma without cirri and trophi</tissue>
    </source>
</reference>
<protein>
    <submittedName>
        <fullName evidence="2">Uncharacterized protein</fullName>
    </submittedName>
</protein>
<dbReference type="AlphaFoldDB" id="A0A6A4VBR0"/>
<comment type="caution">
    <text evidence="2">The sequence shown here is derived from an EMBL/GenBank/DDBJ whole genome shotgun (WGS) entry which is preliminary data.</text>
</comment>
<organism evidence="2 3">
    <name type="scientific">Amphibalanus amphitrite</name>
    <name type="common">Striped barnacle</name>
    <name type="synonym">Balanus amphitrite</name>
    <dbReference type="NCBI Taxonomy" id="1232801"/>
    <lineage>
        <taxon>Eukaryota</taxon>
        <taxon>Metazoa</taxon>
        <taxon>Ecdysozoa</taxon>
        <taxon>Arthropoda</taxon>
        <taxon>Crustacea</taxon>
        <taxon>Multicrustacea</taxon>
        <taxon>Cirripedia</taxon>
        <taxon>Thoracica</taxon>
        <taxon>Thoracicalcarea</taxon>
        <taxon>Balanomorpha</taxon>
        <taxon>Balanoidea</taxon>
        <taxon>Balanidae</taxon>
        <taxon>Amphibalaninae</taxon>
        <taxon>Amphibalanus</taxon>
    </lineage>
</organism>
<evidence type="ECO:0000313" key="3">
    <source>
        <dbReference type="Proteomes" id="UP000440578"/>
    </source>
</evidence>
<evidence type="ECO:0000256" key="1">
    <source>
        <dbReference type="SAM" id="SignalP"/>
    </source>
</evidence>
<keyword evidence="1" id="KW-0732">Signal</keyword>
<gene>
    <name evidence="2" type="ORF">FJT64_012701</name>
</gene>
<accession>A0A6A4VBR0</accession>
<keyword evidence="3" id="KW-1185">Reference proteome</keyword>